<evidence type="ECO:0000313" key="3">
    <source>
        <dbReference type="Proteomes" id="UP000005824"/>
    </source>
</evidence>
<feature type="transmembrane region" description="Helical" evidence="1">
    <location>
        <begin position="107"/>
        <end position="125"/>
    </location>
</feature>
<name>B4CVH1_9BACT</name>
<reference evidence="2 3" key="1">
    <citation type="journal article" date="2011" name="J. Bacteriol.">
        <title>Genome sequence of Chthoniobacter flavus Ellin428, an aerobic heterotrophic soil bacterium.</title>
        <authorList>
            <person name="Kant R."/>
            <person name="van Passel M.W."/>
            <person name="Palva A."/>
            <person name="Lucas S."/>
            <person name="Lapidus A."/>
            <person name="Glavina Del Rio T."/>
            <person name="Dalin E."/>
            <person name="Tice H."/>
            <person name="Bruce D."/>
            <person name="Goodwin L."/>
            <person name="Pitluck S."/>
            <person name="Larimer F.W."/>
            <person name="Land M.L."/>
            <person name="Hauser L."/>
            <person name="Sangwan P."/>
            <person name="de Vos W.M."/>
            <person name="Janssen P.H."/>
            <person name="Smidt H."/>
        </authorList>
    </citation>
    <scope>NUCLEOTIDE SEQUENCE [LARGE SCALE GENOMIC DNA]</scope>
    <source>
        <strain evidence="2 3">Ellin428</strain>
    </source>
</reference>
<organism evidence="2 3">
    <name type="scientific">Chthoniobacter flavus Ellin428</name>
    <dbReference type="NCBI Taxonomy" id="497964"/>
    <lineage>
        <taxon>Bacteria</taxon>
        <taxon>Pseudomonadati</taxon>
        <taxon>Verrucomicrobiota</taxon>
        <taxon>Spartobacteria</taxon>
        <taxon>Chthoniobacterales</taxon>
        <taxon>Chthoniobacteraceae</taxon>
        <taxon>Chthoniobacter</taxon>
    </lineage>
</organism>
<keyword evidence="3" id="KW-1185">Reference proteome</keyword>
<gene>
    <name evidence="2" type="ORF">CfE428DRAFT_0658</name>
</gene>
<feature type="transmembrane region" description="Helical" evidence="1">
    <location>
        <begin position="44"/>
        <end position="60"/>
    </location>
</feature>
<accession>B4CVH1</accession>
<comment type="caution">
    <text evidence="2">The sequence shown here is derived from an EMBL/GenBank/DDBJ whole genome shotgun (WGS) entry which is preliminary data.</text>
</comment>
<dbReference type="AlphaFoldDB" id="B4CVH1"/>
<proteinExistence type="predicted"/>
<dbReference type="EMBL" id="ABVL01000002">
    <property type="protein sequence ID" value="EDY21413.1"/>
    <property type="molecule type" value="Genomic_DNA"/>
</dbReference>
<feature type="transmembrane region" description="Helical" evidence="1">
    <location>
        <begin position="81"/>
        <end position="101"/>
    </location>
</feature>
<keyword evidence="1" id="KW-1133">Transmembrane helix</keyword>
<keyword evidence="1" id="KW-0472">Membrane</keyword>
<keyword evidence="1" id="KW-0812">Transmembrane</keyword>
<dbReference type="InParanoid" id="B4CVH1"/>
<protein>
    <recommendedName>
        <fullName evidence="4">Transmembrane protein</fullName>
    </recommendedName>
</protein>
<sequence length="145" mass="17072">MTLPEPTAEEKAVIRGARWRIVLSWVGLTAIVALLWFLLHYQHWPFPFVLLVSYIPMLLLRRWCERTPGYPTPKPLSWRSWGLWIFLTWAGFIFISGFYLSPEHHRHIWIPFFWILGIGFVLSEIRKFWIAGKLVREVAAPAGTL</sequence>
<evidence type="ECO:0000313" key="2">
    <source>
        <dbReference type="EMBL" id="EDY21413.1"/>
    </source>
</evidence>
<evidence type="ECO:0000256" key="1">
    <source>
        <dbReference type="SAM" id="Phobius"/>
    </source>
</evidence>
<evidence type="ECO:0008006" key="4">
    <source>
        <dbReference type="Google" id="ProtNLM"/>
    </source>
</evidence>
<feature type="transmembrane region" description="Helical" evidence="1">
    <location>
        <begin position="21"/>
        <end position="38"/>
    </location>
</feature>
<dbReference type="Proteomes" id="UP000005824">
    <property type="component" value="Unassembled WGS sequence"/>
</dbReference>